<dbReference type="EMBL" id="OE184841">
    <property type="protein sequence ID" value="CAD7576920.1"/>
    <property type="molecule type" value="Genomic_DNA"/>
</dbReference>
<sequence length="249" mass="27128">MFDDTIQPFEEIDKSTMTQVEEVTNDSRTINEIVTTPSSDMETYDNEKSTVYLEGPDDLPRSKRLETGGLSITNLGISTNLTMPKSAVNNQTSHSEFEGSSQLSSPRKHNQNQKSLDIFDISSTQLTETITETISELSIIIQDSSSQLELPKIVASSKLSSPNTDGSGRLSRPKTNASVRTVSSSLRDTNHGTPQGGLLEASTLAPTLNDPNVMMTFIREGKASTFETLEQMSTPQTMAVSQNVLVSES</sequence>
<reference evidence="2" key="1">
    <citation type="submission" date="2020-11" db="EMBL/GenBank/DDBJ databases">
        <authorList>
            <person name="Tran Van P."/>
        </authorList>
    </citation>
    <scope>NUCLEOTIDE SEQUENCE</scope>
</reference>
<evidence type="ECO:0000256" key="1">
    <source>
        <dbReference type="SAM" id="MobiDB-lite"/>
    </source>
</evidence>
<organism evidence="2">
    <name type="scientific">Timema californicum</name>
    <name type="common">California timema</name>
    <name type="synonym">Walking stick</name>
    <dbReference type="NCBI Taxonomy" id="61474"/>
    <lineage>
        <taxon>Eukaryota</taxon>
        <taxon>Metazoa</taxon>
        <taxon>Ecdysozoa</taxon>
        <taxon>Arthropoda</taxon>
        <taxon>Hexapoda</taxon>
        <taxon>Insecta</taxon>
        <taxon>Pterygota</taxon>
        <taxon>Neoptera</taxon>
        <taxon>Polyneoptera</taxon>
        <taxon>Phasmatodea</taxon>
        <taxon>Timematodea</taxon>
        <taxon>Timematoidea</taxon>
        <taxon>Timematidae</taxon>
        <taxon>Timema</taxon>
    </lineage>
</organism>
<proteinExistence type="predicted"/>
<name>A0A7R9JDE2_TIMCA</name>
<feature type="compositionally biased region" description="Polar residues" evidence="1">
    <location>
        <begin position="157"/>
        <end position="166"/>
    </location>
</feature>
<protein>
    <submittedName>
        <fullName evidence="2">(California timema) hypothetical protein</fullName>
    </submittedName>
</protein>
<feature type="compositionally biased region" description="Polar residues" evidence="1">
    <location>
        <begin position="90"/>
        <end position="105"/>
    </location>
</feature>
<gene>
    <name evidence="2" type="ORF">TCMB3V08_LOCUS9480</name>
</gene>
<feature type="region of interest" description="Disordered" evidence="1">
    <location>
        <begin position="157"/>
        <end position="199"/>
    </location>
</feature>
<feature type="compositionally biased region" description="Polar residues" evidence="1">
    <location>
        <begin position="173"/>
        <end position="193"/>
    </location>
</feature>
<accession>A0A7R9JDE2</accession>
<feature type="region of interest" description="Disordered" evidence="1">
    <location>
        <begin position="90"/>
        <end position="112"/>
    </location>
</feature>
<dbReference type="AlphaFoldDB" id="A0A7R9JDE2"/>
<evidence type="ECO:0000313" key="2">
    <source>
        <dbReference type="EMBL" id="CAD7576920.1"/>
    </source>
</evidence>